<dbReference type="EMBL" id="JAUHHV010000009">
    <property type="protein sequence ID" value="KAK1412517.1"/>
    <property type="molecule type" value="Genomic_DNA"/>
</dbReference>
<dbReference type="FunFam" id="1.20.1260.100:FF:000001">
    <property type="entry name" value="translocator protein 2"/>
    <property type="match status" value="1"/>
</dbReference>
<dbReference type="GO" id="GO:0016020">
    <property type="term" value="C:membrane"/>
    <property type="evidence" value="ECO:0007669"/>
    <property type="project" value="UniProtKB-SubCell"/>
</dbReference>
<sequence length="167" mass="18505">MTYNVARTRSQRKLSGASGGVRSLSLAIVVPVGLTITTIWLGESDTYKNLIRPFWIPPLWAIHLTSVSTTFLMGLSAWLVWAENGFHQSPMAIIMYLAQLGLGLAWNNIFFKTGPTQMGLAVSFGQLVTIFICSQLFSRINPISGDLVKLCLVWTGFLTSINLYYVL</sequence>
<dbReference type="Pfam" id="PF03073">
    <property type="entry name" value="TspO_MBR"/>
    <property type="match status" value="1"/>
</dbReference>
<keyword evidence="4 6" id="KW-1133">Transmembrane helix</keyword>
<evidence type="ECO:0000256" key="2">
    <source>
        <dbReference type="ARBA" id="ARBA00007524"/>
    </source>
</evidence>
<dbReference type="PANTHER" id="PTHR10057:SF0">
    <property type="entry name" value="TRANSLOCATOR PROTEIN"/>
    <property type="match status" value="1"/>
</dbReference>
<organism evidence="7 8">
    <name type="scientific">Tagetes erecta</name>
    <name type="common">African marigold</name>
    <dbReference type="NCBI Taxonomy" id="13708"/>
    <lineage>
        <taxon>Eukaryota</taxon>
        <taxon>Viridiplantae</taxon>
        <taxon>Streptophyta</taxon>
        <taxon>Embryophyta</taxon>
        <taxon>Tracheophyta</taxon>
        <taxon>Spermatophyta</taxon>
        <taxon>Magnoliopsida</taxon>
        <taxon>eudicotyledons</taxon>
        <taxon>Gunneridae</taxon>
        <taxon>Pentapetalae</taxon>
        <taxon>asterids</taxon>
        <taxon>campanulids</taxon>
        <taxon>Asterales</taxon>
        <taxon>Asteraceae</taxon>
        <taxon>Asteroideae</taxon>
        <taxon>Heliantheae alliance</taxon>
        <taxon>Tageteae</taxon>
        <taxon>Tagetes</taxon>
    </lineage>
</organism>
<comment type="subcellular location">
    <subcellularLocation>
        <location evidence="1">Membrane</location>
        <topology evidence="1">Multi-pass membrane protein</topology>
    </subcellularLocation>
</comment>
<accession>A0AAD8NKV2</accession>
<evidence type="ECO:0000256" key="5">
    <source>
        <dbReference type="ARBA" id="ARBA00023136"/>
    </source>
</evidence>
<evidence type="ECO:0000256" key="3">
    <source>
        <dbReference type="ARBA" id="ARBA00022692"/>
    </source>
</evidence>
<evidence type="ECO:0000313" key="7">
    <source>
        <dbReference type="EMBL" id="KAK1412517.1"/>
    </source>
</evidence>
<dbReference type="Proteomes" id="UP001229421">
    <property type="component" value="Unassembled WGS sequence"/>
</dbReference>
<dbReference type="PANTHER" id="PTHR10057">
    <property type="entry name" value="PERIPHERAL-TYPE BENZODIAZEPINE RECEPTOR"/>
    <property type="match status" value="1"/>
</dbReference>
<feature type="transmembrane region" description="Helical" evidence="6">
    <location>
        <begin position="60"/>
        <end position="81"/>
    </location>
</feature>
<feature type="transmembrane region" description="Helical" evidence="6">
    <location>
        <begin position="93"/>
        <end position="111"/>
    </location>
</feature>
<gene>
    <name evidence="7" type="ORF">QVD17_33834</name>
</gene>
<dbReference type="Gene3D" id="1.20.1260.100">
    <property type="entry name" value="TspO/MBR protein"/>
    <property type="match status" value="1"/>
</dbReference>
<reference evidence="7" key="1">
    <citation type="journal article" date="2023" name="bioRxiv">
        <title>Improved chromosome-level genome assembly for marigold (Tagetes erecta).</title>
        <authorList>
            <person name="Jiang F."/>
            <person name="Yuan L."/>
            <person name="Wang S."/>
            <person name="Wang H."/>
            <person name="Xu D."/>
            <person name="Wang A."/>
            <person name="Fan W."/>
        </authorList>
    </citation>
    <scope>NUCLEOTIDE SEQUENCE</scope>
    <source>
        <strain evidence="7">WSJ</strain>
        <tissue evidence="7">Leaf</tissue>
    </source>
</reference>
<proteinExistence type="inferred from homology"/>
<comment type="similarity">
    <text evidence="2">Belongs to the TspO/BZRP family.</text>
</comment>
<feature type="transmembrane region" description="Helical" evidence="6">
    <location>
        <begin position="147"/>
        <end position="166"/>
    </location>
</feature>
<evidence type="ECO:0000256" key="6">
    <source>
        <dbReference type="SAM" id="Phobius"/>
    </source>
</evidence>
<keyword evidence="5 6" id="KW-0472">Membrane</keyword>
<dbReference type="AlphaFoldDB" id="A0AAD8NKV2"/>
<dbReference type="InterPro" id="IPR004307">
    <property type="entry name" value="TspO_MBR"/>
</dbReference>
<protein>
    <submittedName>
        <fullName evidence="7">Uncharacterized protein</fullName>
    </submittedName>
</protein>
<evidence type="ECO:0000256" key="1">
    <source>
        <dbReference type="ARBA" id="ARBA00004141"/>
    </source>
</evidence>
<evidence type="ECO:0000313" key="8">
    <source>
        <dbReference type="Proteomes" id="UP001229421"/>
    </source>
</evidence>
<dbReference type="CDD" id="cd15904">
    <property type="entry name" value="TSPO_MBR"/>
    <property type="match status" value="1"/>
</dbReference>
<dbReference type="PIRSF" id="PIRSF005859">
    <property type="entry name" value="PBR"/>
    <property type="match status" value="1"/>
</dbReference>
<feature type="transmembrane region" description="Helical" evidence="6">
    <location>
        <begin position="21"/>
        <end position="40"/>
    </location>
</feature>
<feature type="transmembrane region" description="Helical" evidence="6">
    <location>
        <begin position="117"/>
        <end position="138"/>
    </location>
</feature>
<dbReference type="GO" id="GO:0033013">
    <property type="term" value="P:tetrapyrrole metabolic process"/>
    <property type="evidence" value="ECO:0007669"/>
    <property type="project" value="UniProtKB-ARBA"/>
</dbReference>
<keyword evidence="8" id="KW-1185">Reference proteome</keyword>
<evidence type="ECO:0000256" key="4">
    <source>
        <dbReference type="ARBA" id="ARBA00022989"/>
    </source>
</evidence>
<keyword evidence="3 6" id="KW-0812">Transmembrane</keyword>
<name>A0AAD8NKV2_TARER</name>
<comment type="caution">
    <text evidence="7">The sequence shown here is derived from an EMBL/GenBank/DDBJ whole genome shotgun (WGS) entry which is preliminary data.</text>
</comment>
<dbReference type="InterPro" id="IPR038330">
    <property type="entry name" value="TspO/MBR-related_sf"/>
</dbReference>